<keyword evidence="1" id="KW-0132">Cell division</keyword>
<protein>
    <submittedName>
        <fullName evidence="1">Cell division cycle 16 homolog</fullName>
    </submittedName>
</protein>
<dbReference type="GO" id="GO:0051301">
    <property type="term" value="P:cell division"/>
    <property type="evidence" value="ECO:0007669"/>
    <property type="project" value="UniProtKB-KW"/>
</dbReference>
<gene>
    <name evidence="1" type="primary">CDC16</name>
</gene>
<dbReference type="AlphaFoldDB" id="A0A1A8Q2A8"/>
<accession>A0A1A8Q2A8</accession>
<sequence length="42" mass="5119">LRTCRFYFISNKKVFCQNQKQKILLDVQMRCQSRISENTVNH</sequence>
<name>A0A1A8Q2A8_9TELE</name>
<reference evidence="1" key="2">
    <citation type="submission" date="2016-06" db="EMBL/GenBank/DDBJ databases">
        <title>The genome of a short-lived fish provides insights into sex chromosome evolution and the genetic control of aging.</title>
        <authorList>
            <person name="Reichwald K."/>
            <person name="Felder M."/>
            <person name="Petzold A."/>
            <person name="Koch P."/>
            <person name="Groth M."/>
            <person name="Platzer M."/>
        </authorList>
    </citation>
    <scope>NUCLEOTIDE SEQUENCE</scope>
    <source>
        <tissue evidence="1">Brain</tissue>
    </source>
</reference>
<reference evidence="1" key="1">
    <citation type="submission" date="2016-05" db="EMBL/GenBank/DDBJ databases">
        <authorList>
            <person name="Lavstsen T."/>
            <person name="Jespersen J.S."/>
        </authorList>
    </citation>
    <scope>NUCLEOTIDE SEQUENCE</scope>
    <source>
        <tissue evidence="1">Brain</tissue>
    </source>
</reference>
<feature type="non-terminal residue" evidence="1">
    <location>
        <position position="1"/>
    </location>
</feature>
<evidence type="ECO:0000313" key="1">
    <source>
        <dbReference type="EMBL" id="SBR87387.1"/>
    </source>
</evidence>
<organism evidence="1">
    <name type="scientific">Nothobranchius rachovii</name>
    <name type="common">bluefin notho</name>
    <dbReference type="NCBI Taxonomy" id="451742"/>
    <lineage>
        <taxon>Eukaryota</taxon>
        <taxon>Metazoa</taxon>
        <taxon>Chordata</taxon>
        <taxon>Craniata</taxon>
        <taxon>Vertebrata</taxon>
        <taxon>Euteleostomi</taxon>
        <taxon>Actinopterygii</taxon>
        <taxon>Neopterygii</taxon>
        <taxon>Teleostei</taxon>
        <taxon>Neoteleostei</taxon>
        <taxon>Acanthomorphata</taxon>
        <taxon>Ovalentaria</taxon>
        <taxon>Atherinomorphae</taxon>
        <taxon>Cyprinodontiformes</taxon>
        <taxon>Nothobranchiidae</taxon>
        <taxon>Nothobranchius</taxon>
    </lineage>
</organism>
<keyword evidence="1" id="KW-0131">Cell cycle</keyword>
<proteinExistence type="predicted"/>
<dbReference type="EMBL" id="HAEI01004117">
    <property type="protein sequence ID" value="SBR87387.1"/>
    <property type="molecule type" value="Transcribed_RNA"/>
</dbReference>